<dbReference type="Proteomes" id="UP000070700">
    <property type="component" value="Unassembled WGS sequence"/>
</dbReference>
<dbReference type="RefSeq" id="XP_018069041.1">
    <property type="nucleotide sequence ID" value="XM_018205135.1"/>
</dbReference>
<proteinExistence type="predicted"/>
<dbReference type="InParanoid" id="A0A194X3E3"/>
<dbReference type="AlphaFoldDB" id="A0A194X3E3"/>
<dbReference type="GeneID" id="28814861"/>
<accession>A0A194X3E3</accession>
<gene>
    <name evidence="1" type="ORF">LY89DRAFT_119526</name>
</gene>
<dbReference type="KEGG" id="psco:LY89DRAFT_119526"/>
<dbReference type="EMBL" id="KQ947419">
    <property type="protein sequence ID" value="KUJ14686.1"/>
    <property type="molecule type" value="Genomic_DNA"/>
</dbReference>
<protein>
    <submittedName>
        <fullName evidence="1">Uncharacterized protein</fullName>
    </submittedName>
</protein>
<sequence>MPQRKVYITSPHSQYPRNFHLPHHPTYKQKMATNTKPTPSTTSNLSATATIFDPLSSLKAELAAAEAHLTNLKASFSHAIYAALGEESCCDPIEEYLAIKTHDRLVATQLFHLEEEREQIRQWKEWNEIEKILEIGRESFRAEMKMEDVQSITIGFETQFEEIEREQKLLIECGEQVQVSDEEMKEYHRVQERKFLGNKMKVKLADSIARRARLAHGLTS</sequence>
<evidence type="ECO:0000313" key="1">
    <source>
        <dbReference type="EMBL" id="KUJ14686.1"/>
    </source>
</evidence>
<organism evidence="1 2">
    <name type="scientific">Mollisia scopiformis</name>
    <name type="common">Conifer needle endophyte fungus</name>
    <name type="synonym">Phialocephala scopiformis</name>
    <dbReference type="NCBI Taxonomy" id="149040"/>
    <lineage>
        <taxon>Eukaryota</taxon>
        <taxon>Fungi</taxon>
        <taxon>Dikarya</taxon>
        <taxon>Ascomycota</taxon>
        <taxon>Pezizomycotina</taxon>
        <taxon>Leotiomycetes</taxon>
        <taxon>Helotiales</taxon>
        <taxon>Mollisiaceae</taxon>
        <taxon>Mollisia</taxon>
    </lineage>
</organism>
<reference evidence="1 2" key="1">
    <citation type="submission" date="2015-10" db="EMBL/GenBank/DDBJ databases">
        <title>Full genome of DAOMC 229536 Phialocephala scopiformis, a fungal endophyte of spruce producing the potent anti-insectan compound rugulosin.</title>
        <authorList>
            <consortium name="DOE Joint Genome Institute"/>
            <person name="Walker A.K."/>
            <person name="Frasz S.L."/>
            <person name="Seifert K.A."/>
            <person name="Miller J.D."/>
            <person name="Mondo S.J."/>
            <person name="Labutti K."/>
            <person name="Lipzen A."/>
            <person name="Dockter R."/>
            <person name="Kennedy M."/>
            <person name="Grigoriev I.V."/>
            <person name="Spatafora J.W."/>
        </authorList>
    </citation>
    <scope>NUCLEOTIDE SEQUENCE [LARGE SCALE GENOMIC DNA]</scope>
    <source>
        <strain evidence="1 2">CBS 120377</strain>
    </source>
</reference>
<evidence type="ECO:0000313" key="2">
    <source>
        <dbReference type="Proteomes" id="UP000070700"/>
    </source>
</evidence>
<keyword evidence="2" id="KW-1185">Reference proteome</keyword>
<name>A0A194X3E3_MOLSC</name>